<evidence type="ECO:0000313" key="2">
    <source>
        <dbReference type="EMBL" id="RON03720.1"/>
    </source>
</evidence>
<organism evidence="2 3">
    <name type="scientific">Pseudomonas brassicacearum</name>
    <dbReference type="NCBI Taxonomy" id="930166"/>
    <lineage>
        <taxon>Bacteria</taxon>
        <taxon>Pseudomonadati</taxon>
        <taxon>Pseudomonadota</taxon>
        <taxon>Gammaproteobacteria</taxon>
        <taxon>Pseudomonadales</taxon>
        <taxon>Pseudomonadaceae</taxon>
        <taxon>Pseudomonas</taxon>
    </lineage>
</organism>
<comment type="caution">
    <text evidence="2">The sequence shown here is derived from an EMBL/GenBank/DDBJ whole genome shotgun (WGS) entry which is preliminary data.</text>
</comment>
<feature type="domain" description="A-factor biosynthesis hotdog" evidence="1">
    <location>
        <begin position="145"/>
        <end position="255"/>
    </location>
</feature>
<reference evidence="2 3" key="1">
    <citation type="submission" date="2016-10" db="EMBL/GenBank/DDBJ databases">
        <title>Comparative genome analysis of multiple Pseudomonas spp. focuses on biocontrol and plant growth promoting traits.</title>
        <authorList>
            <person name="Tao X.-Y."/>
            <person name="Taylor C.G."/>
        </authorList>
    </citation>
    <scope>NUCLEOTIDE SEQUENCE [LARGE SCALE GENOMIC DNA]</scope>
    <source>
        <strain evidence="2 3">48H11</strain>
    </source>
</reference>
<evidence type="ECO:0000259" key="1">
    <source>
        <dbReference type="Pfam" id="PF03756"/>
    </source>
</evidence>
<dbReference type="InterPro" id="IPR005509">
    <property type="entry name" value="AfsA_hotdog_dom"/>
</dbReference>
<protein>
    <submittedName>
        <fullName evidence="2">A-factor biosynthesis protein</fullName>
    </submittedName>
</protein>
<gene>
    <name evidence="2" type="ORF">BK659_22775</name>
</gene>
<accession>A0A423GZB4</accession>
<dbReference type="EMBL" id="MOBJ01000021">
    <property type="protein sequence ID" value="RON03720.1"/>
    <property type="molecule type" value="Genomic_DNA"/>
</dbReference>
<dbReference type="Pfam" id="PF03756">
    <property type="entry name" value="AfsA"/>
    <property type="match status" value="1"/>
</dbReference>
<dbReference type="AlphaFoldDB" id="A0A423GZB4"/>
<evidence type="ECO:0000313" key="3">
    <source>
        <dbReference type="Proteomes" id="UP000286071"/>
    </source>
</evidence>
<proteinExistence type="predicted"/>
<sequence>MIDMERKVGKDIVHKGHDDDVLIYDARHQLPAWLSADIVQQANLDPVALDIVNQAYRLDGNRLVLRSLPTIIGLDELEQAGMSACLPELLACYEKATDHLILTGVWVLESTEAKLAQLLGYDDILDVGQRRRVHDVLKNLGGCPQQGLLYFTLFNDTSNYFFYRKHHEHVPGLMLIEAARQAMYAQFYEHSGYARGEVSISIVDLLSSFPRYTESSFQVDVLVSDYDEPAQPRARKVDKRARFFQRGELVADIRLLGEVIKMPVFKRMRNINIDPAHWFRPLKGIRHEVLVRLESGRHLAGQLELLSMAGLQVQCDSSVSPLDTPARGHVYLYLENEGMISLPVQSVHESDAPKGRLLKLQLADLDSQLRFKWREVLKQFTYFSHQETVPAPALEQPVWMTPNQASSMPDQRAEA</sequence>
<dbReference type="Proteomes" id="UP000286071">
    <property type="component" value="Unassembled WGS sequence"/>
</dbReference>
<name>A0A423GZB4_9PSED</name>
<dbReference type="OrthoDB" id="594159at2"/>